<reference evidence="3 4" key="1">
    <citation type="submission" date="2019-05" db="EMBL/GenBank/DDBJ databases">
        <title>Georgenia *** sp. nov., and Georgenia *** sp. nov., isolated from the intestinal contents of plateau pika (Ochotona curzoniae) in the Qinghai-Tibet plateau of China.</title>
        <authorList>
            <person name="Tian Z."/>
        </authorList>
    </citation>
    <scope>NUCLEOTIDE SEQUENCE [LARGE SCALE GENOMIC DNA]</scope>
    <source>
        <strain evidence="3 4">Z294</strain>
    </source>
</reference>
<dbReference type="Gene3D" id="3.30.70.1060">
    <property type="entry name" value="Dimeric alpha+beta barrel"/>
    <property type="match status" value="1"/>
</dbReference>
<dbReference type="Proteomes" id="UP000313948">
    <property type="component" value="Chromosome"/>
</dbReference>
<evidence type="ECO:0000259" key="2">
    <source>
        <dbReference type="Pfam" id="PF03795"/>
    </source>
</evidence>
<accession>A0ABX5VPD3</accession>
<feature type="domain" description="YCII-related" evidence="2">
    <location>
        <begin position="7"/>
        <end position="88"/>
    </location>
</feature>
<comment type="similarity">
    <text evidence="1">Belongs to the YciI family.</text>
</comment>
<dbReference type="EMBL" id="CP040899">
    <property type="protein sequence ID" value="QDB79238.1"/>
    <property type="molecule type" value="Genomic_DNA"/>
</dbReference>
<gene>
    <name evidence="3" type="ORF">FE251_07535</name>
</gene>
<dbReference type="SUPFAM" id="SSF54909">
    <property type="entry name" value="Dimeric alpha+beta barrel"/>
    <property type="match status" value="1"/>
</dbReference>
<proteinExistence type="inferred from homology"/>
<evidence type="ECO:0000313" key="4">
    <source>
        <dbReference type="Proteomes" id="UP000313948"/>
    </source>
</evidence>
<dbReference type="InterPro" id="IPR005545">
    <property type="entry name" value="YCII"/>
</dbReference>
<sequence length="100" mass="11006">MTVFAVEYTYDTNRTDDLAAIRPEHREFVAGLVDAGSLLASGPWLDNAAPGALLIVLAEDVDGAFRLLDEDPFHRAHLITKRTARPWNPVLGALREHATL</sequence>
<evidence type="ECO:0000313" key="3">
    <source>
        <dbReference type="EMBL" id="QDB79238.1"/>
    </source>
</evidence>
<dbReference type="RefSeq" id="WP_139071709.1">
    <property type="nucleotide sequence ID" value="NZ_CP040899.1"/>
</dbReference>
<organism evidence="3 4">
    <name type="scientific">Georgenia wutianyii</name>
    <dbReference type="NCBI Taxonomy" id="2585135"/>
    <lineage>
        <taxon>Bacteria</taxon>
        <taxon>Bacillati</taxon>
        <taxon>Actinomycetota</taxon>
        <taxon>Actinomycetes</taxon>
        <taxon>Micrococcales</taxon>
        <taxon>Bogoriellaceae</taxon>
        <taxon>Georgenia</taxon>
    </lineage>
</organism>
<name>A0ABX5VPD3_9MICO</name>
<dbReference type="InterPro" id="IPR011008">
    <property type="entry name" value="Dimeric_a/b-barrel"/>
</dbReference>
<evidence type="ECO:0000256" key="1">
    <source>
        <dbReference type="ARBA" id="ARBA00007689"/>
    </source>
</evidence>
<keyword evidence="4" id="KW-1185">Reference proteome</keyword>
<protein>
    <recommendedName>
        <fullName evidence="2">YCII-related domain-containing protein</fullName>
    </recommendedName>
</protein>
<dbReference type="Pfam" id="PF03795">
    <property type="entry name" value="YCII"/>
    <property type="match status" value="1"/>
</dbReference>